<evidence type="ECO:0000313" key="3">
    <source>
        <dbReference type="Proteomes" id="UP001150062"/>
    </source>
</evidence>
<feature type="compositionally biased region" description="Polar residues" evidence="1">
    <location>
        <begin position="33"/>
        <end position="42"/>
    </location>
</feature>
<gene>
    <name evidence="2" type="ORF">M0813_00844</name>
</gene>
<name>A0ABQ8XIB6_9EUKA</name>
<organism evidence="2 3">
    <name type="scientific">Anaeramoeba flamelloides</name>
    <dbReference type="NCBI Taxonomy" id="1746091"/>
    <lineage>
        <taxon>Eukaryota</taxon>
        <taxon>Metamonada</taxon>
        <taxon>Anaeramoebidae</taxon>
        <taxon>Anaeramoeba</taxon>
    </lineage>
</organism>
<feature type="region of interest" description="Disordered" evidence="1">
    <location>
        <begin position="29"/>
        <end position="50"/>
    </location>
</feature>
<comment type="caution">
    <text evidence="2">The sequence shown here is derived from an EMBL/GenBank/DDBJ whole genome shotgun (WGS) entry which is preliminary data.</text>
</comment>
<sequence>MSVNTKNRIKRNKNNSYQIRSIGNSVIGRRVRTSNNSRQNTGGDDEALSGEAYELYEPKILVISKQTNQGYM</sequence>
<dbReference type="Proteomes" id="UP001150062">
    <property type="component" value="Unassembled WGS sequence"/>
</dbReference>
<proteinExistence type="predicted"/>
<accession>A0ABQ8XIB6</accession>
<reference evidence="2" key="1">
    <citation type="submission" date="2022-08" db="EMBL/GenBank/DDBJ databases">
        <title>Novel sulfate-reducing endosymbionts in the free-living metamonad Anaeramoeba.</title>
        <authorList>
            <person name="Jerlstrom-Hultqvist J."/>
            <person name="Cepicka I."/>
            <person name="Gallot-Lavallee L."/>
            <person name="Salas-Leiva D."/>
            <person name="Curtis B.A."/>
            <person name="Zahonova K."/>
            <person name="Pipaliya S."/>
            <person name="Dacks J."/>
            <person name="Roger A.J."/>
        </authorList>
    </citation>
    <scope>NUCLEOTIDE SEQUENCE</scope>
    <source>
        <strain evidence="2">Schooner1</strain>
    </source>
</reference>
<dbReference type="EMBL" id="JAOAOG010000304">
    <property type="protein sequence ID" value="KAJ6231029.1"/>
    <property type="molecule type" value="Genomic_DNA"/>
</dbReference>
<evidence type="ECO:0000256" key="1">
    <source>
        <dbReference type="SAM" id="MobiDB-lite"/>
    </source>
</evidence>
<protein>
    <submittedName>
        <fullName evidence="2">Uncharacterized protein</fullName>
    </submittedName>
</protein>
<keyword evidence="3" id="KW-1185">Reference proteome</keyword>
<evidence type="ECO:0000313" key="2">
    <source>
        <dbReference type="EMBL" id="KAJ6231029.1"/>
    </source>
</evidence>